<comment type="caution">
    <text evidence="9">The sequence shown here is derived from an EMBL/GenBank/DDBJ whole genome shotgun (WGS) entry which is preliminary data.</text>
</comment>
<feature type="compositionally biased region" description="Low complexity" evidence="6">
    <location>
        <begin position="433"/>
        <end position="448"/>
    </location>
</feature>
<dbReference type="SMART" id="SM00408">
    <property type="entry name" value="IGc2"/>
    <property type="match status" value="3"/>
</dbReference>
<gene>
    <name evidence="9" type="ORF">O3G_MSEX013886</name>
</gene>
<dbReference type="PANTHER" id="PTHR11640">
    <property type="entry name" value="NEPHRIN"/>
    <property type="match status" value="1"/>
</dbReference>
<reference evidence="9" key="2">
    <citation type="submission" date="2020-12" db="EMBL/GenBank/DDBJ databases">
        <authorList>
            <person name="Kanost M."/>
        </authorList>
    </citation>
    <scope>NUCLEOTIDE SEQUENCE</scope>
</reference>
<keyword evidence="7" id="KW-1133">Transmembrane helix</keyword>
<evidence type="ECO:0000313" key="10">
    <source>
        <dbReference type="Proteomes" id="UP000791440"/>
    </source>
</evidence>
<keyword evidence="2 7" id="KW-0472">Membrane</keyword>
<dbReference type="PROSITE" id="PS50835">
    <property type="entry name" value="IG_LIKE"/>
    <property type="match status" value="3"/>
</dbReference>
<keyword evidence="4" id="KW-0325">Glycoprotein</keyword>
<reference evidence="9" key="1">
    <citation type="journal article" date="2016" name="Insect Biochem. Mol. Biol.">
        <title>Multifaceted biological insights from a draft genome sequence of the tobacco hornworm moth, Manduca sexta.</title>
        <authorList>
            <person name="Kanost M.R."/>
            <person name="Arrese E.L."/>
            <person name="Cao X."/>
            <person name="Chen Y.R."/>
            <person name="Chellapilla S."/>
            <person name="Goldsmith M.R."/>
            <person name="Grosse-Wilde E."/>
            <person name="Heckel D.G."/>
            <person name="Herndon N."/>
            <person name="Jiang H."/>
            <person name="Papanicolaou A."/>
            <person name="Qu J."/>
            <person name="Soulages J.L."/>
            <person name="Vogel H."/>
            <person name="Walters J."/>
            <person name="Waterhouse R.M."/>
            <person name="Ahn S.J."/>
            <person name="Almeida F.C."/>
            <person name="An C."/>
            <person name="Aqrawi P."/>
            <person name="Bretschneider A."/>
            <person name="Bryant W.B."/>
            <person name="Bucks S."/>
            <person name="Chao H."/>
            <person name="Chevignon G."/>
            <person name="Christen J.M."/>
            <person name="Clarke D.F."/>
            <person name="Dittmer N.T."/>
            <person name="Ferguson L.C.F."/>
            <person name="Garavelou S."/>
            <person name="Gordon K.H.J."/>
            <person name="Gunaratna R.T."/>
            <person name="Han Y."/>
            <person name="Hauser F."/>
            <person name="He Y."/>
            <person name="Heidel-Fischer H."/>
            <person name="Hirsh A."/>
            <person name="Hu Y."/>
            <person name="Jiang H."/>
            <person name="Kalra D."/>
            <person name="Klinner C."/>
            <person name="Konig C."/>
            <person name="Kovar C."/>
            <person name="Kroll A.R."/>
            <person name="Kuwar S.S."/>
            <person name="Lee S.L."/>
            <person name="Lehman R."/>
            <person name="Li K."/>
            <person name="Li Z."/>
            <person name="Liang H."/>
            <person name="Lovelace S."/>
            <person name="Lu Z."/>
            <person name="Mansfield J.H."/>
            <person name="McCulloch K.J."/>
            <person name="Mathew T."/>
            <person name="Morton B."/>
            <person name="Muzny D.M."/>
            <person name="Neunemann D."/>
            <person name="Ongeri F."/>
            <person name="Pauchet Y."/>
            <person name="Pu L.L."/>
            <person name="Pyrousis I."/>
            <person name="Rao X.J."/>
            <person name="Redding A."/>
            <person name="Roesel C."/>
            <person name="Sanchez-Gracia A."/>
            <person name="Schaack S."/>
            <person name="Shukla A."/>
            <person name="Tetreau G."/>
            <person name="Wang Y."/>
            <person name="Xiong G.H."/>
            <person name="Traut W."/>
            <person name="Walsh T.K."/>
            <person name="Worley K.C."/>
            <person name="Wu D."/>
            <person name="Wu W."/>
            <person name="Wu Y.Q."/>
            <person name="Zhang X."/>
            <person name="Zou Z."/>
            <person name="Zucker H."/>
            <person name="Briscoe A.D."/>
            <person name="Burmester T."/>
            <person name="Clem R.J."/>
            <person name="Feyereisen R."/>
            <person name="Grimmelikhuijzen C.J.P."/>
            <person name="Hamodrakas S.J."/>
            <person name="Hansson B.S."/>
            <person name="Huguet E."/>
            <person name="Jermiin L.S."/>
            <person name="Lan Q."/>
            <person name="Lehman H.K."/>
            <person name="Lorenzen M."/>
            <person name="Merzendorfer H."/>
            <person name="Michalopoulos I."/>
            <person name="Morton D.B."/>
            <person name="Muthukrishnan S."/>
            <person name="Oakeshott J.G."/>
            <person name="Palmer W."/>
            <person name="Park Y."/>
            <person name="Passarelli A.L."/>
            <person name="Rozas J."/>
            <person name="Schwartz L.M."/>
            <person name="Smith W."/>
            <person name="Southgate A."/>
            <person name="Vilcinskas A."/>
            <person name="Vogt R."/>
            <person name="Wang P."/>
            <person name="Werren J."/>
            <person name="Yu X.Q."/>
            <person name="Zhou J.J."/>
            <person name="Brown S.J."/>
            <person name="Scherer S.E."/>
            <person name="Richards S."/>
            <person name="Blissard G.W."/>
        </authorList>
    </citation>
    <scope>NUCLEOTIDE SEQUENCE</scope>
</reference>
<organism evidence="9 10">
    <name type="scientific">Manduca sexta</name>
    <name type="common">Tobacco hawkmoth</name>
    <name type="synonym">Tobacco hornworm</name>
    <dbReference type="NCBI Taxonomy" id="7130"/>
    <lineage>
        <taxon>Eukaryota</taxon>
        <taxon>Metazoa</taxon>
        <taxon>Ecdysozoa</taxon>
        <taxon>Arthropoda</taxon>
        <taxon>Hexapoda</taxon>
        <taxon>Insecta</taxon>
        <taxon>Pterygota</taxon>
        <taxon>Neoptera</taxon>
        <taxon>Endopterygota</taxon>
        <taxon>Lepidoptera</taxon>
        <taxon>Glossata</taxon>
        <taxon>Ditrysia</taxon>
        <taxon>Bombycoidea</taxon>
        <taxon>Sphingidae</taxon>
        <taxon>Sphinginae</taxon>
        <taxon>Sphingini</taxon>
        <taxon>Manduca</taxon>
    </lineage>
</organism>
<evidence type="ECO:0000256" key="6">
    <source>
        <dbReference type="SAM" id="MobiDB-lite"/>
    </source>
</evidence>
<evidence type="ECO:0000256" key="5">
    <source>
        <dbReference type="ARBA" id="ARBA00023319"/>
    </source>
</evidence>
<feature type="domain" description="Ig-like" evidence="8">
    <location>
        <begin position="1"/>
        <end position="82"/>
    </location>
</feature>
<comment type="subcellular location">
    <subcellularLocation>
        <location evidence="1">Membrane</location>
        <topology evidence="1">Single-pass type I membrane protein</topology>
    </subcellularLocation>
</comment>
<evidence type="ECO:0000313" key="9">
    <source>
        <dbReference type="EMBL" id="KAG6463463.1"/>
    </source>
</evidence>
<dbReference type="GO" id="GO:0005886">
    <property type="term" value="C:plasma membrane"/>
    <property type="evidence" value="ECO:0007669"/>
    <property type="project" value="TreeGrafter"/>
</dbReference>
<feature type="transmembrane region" description="Helical" evidence="7">
    <location>
        <begin position="275"/>
        <end position="299"/>
    </location>
</feature>
<dbReference type="InterPro" id="IPR051275">
    <property type="entry name" value="Cell_adhesion_signaling"/>
</dbReference>
<evidence type="ECO:0000256" key="3">
    <source>
        <dbReference type="ARBA" id="ARBA00023157"/>
    </source>
</evidence>
<evidence type="ECO:0000256" key="2">
    <source>
        <dbReference type="ARBA" id="ARBA00023136"/>
    </source>
</evidence>
<dbReference type="GO" id="GO:0050839">
    <property type="term" value="F:cell adhesion molecule binding"/>
    <property type="evidence" value="ECO:0007669"/>
    <property type="project" value="TreeGrafter"/>
</dbReference>
<dbReference type="EMBL" id="JH668987">
    <property type="protein sequence ID" value="KAG6463464.1"/>
    <property type="molecule type" value="Genomic_DNA"/>
</dbReference>
<evidence type="ECO:0000256" key="7">
    <source>
        <dbReference type="SAM" id="Phobius"/>
    </source>
</evidence>
<evidence type="ECO:0000259" key="8">
    <source>
        <dbReference type="PROSITE" id="PS50835"/>
    </source>
</evidence>
<dbReference type="Pfam" id="PF13927">
    <property type="entry name" value="Ig_3"/>
    <property type="match status" value="2"/>
</dbReference>
<dbReference type="Proteomes" id="UP000791440">
    <property type="component" value="Unassembled WGS sequence"/>
</dbReference>
<dbReference type="EMBL" id="JH668987">
    <property type="protein sequence ID" value="KAG6463463.1"/>
    <property type="molecule type" value="Genomic_DNA"/>
</dbReference>
<feature type="region of interest" description="Disordered" evidence="6">
    <location>
        <begin position="429"/>
        <end position="450"/>
    </location>
</feature>
<keyword evidence="10" id="KW-1185">Reference proteome</keyword>
<keyword evidence="5" id="KW-0393">Immunoglobulin domain</keyword>
<sequence>MFMKSGTAKGKIQEGDTLIIGCQANANPSNVTYKWYVNNEQIAGDIRNELILSNISRKFNEATIKCEVHNNVGRSADTKTLEVLYGPIFSMKPENVEGESGAMVTLTCLVEGHPIPKITWLRYESDRFIRVGKSPNLTLTVSQHSAGQYWCRASVEGRQEVEAPVTVFIKGPPKIMSNRTQYGVEGDSVRIECISLSVPKPDYVMWTFDGHEINSFHNQEYAFLEESLADRLTKSTLIIRRSEMKHFGSYNCTVINAYGLDSMEIRLIPAKTSPLMFIIAGTSATIIIILIIMLIVMLCHRKTKKVDVKKPDITDLGKTCVEQYKESDRSSNISDLKLELRQVEGSDVNNSNAGSETDLHPTLHLTTNLGLPLAGPVPLPEPGYDNELMKQYQRYSGDFNQPINSLNFKTHGQANGYVPYVDYSRDYAPPVPSDSLSGSLSRSTDGSGYQCGSLHRQASCGRLGGLIGPDVIPLSTPGVVLAGGLDVRYAATYGNPYLRGSGPLPYGPQVSNERKPAPPPYYTVRHNNHPPVSSPSSTSSRPMTSPIASSSSTNSGAQPQVPKASPHSSGGLYILPPSNQGNSPSNQITAKGNGVQLTAGTHV</sequence>
<keyword evidence="3" id="KW-1015">Disulfide bond</keyword>
<evidence type="ECO:0000256" key="1">
    <source>
        <dbReference type="ARBA" id="ARBA00004479"/>
    </source>
</evidence>
<dbReference type="GO" id="GO:0098609">
    <property type="term" value="P:cell-cell adhesion"/>
    <property type="evidence" value="ECO:0007669"/>
    <property type="project" value="TreeGrafter"/>
</dbReference>
<feature type="compositionally biased region" description="Polar residues" evidence="6">
    <location>
        <begin position="577"/>
        <end position="603"/>
    </location>
</feature>
<dbReference type="SMART" id="SM00409">
    <property type="entry name" value="IG"/>
    <property type="match status" value="3"/>
</dbReference>
<feature type="domain" description="Ig-like" evidence="8">
    <location>
        <begin position="87"/>
        <end position="166"/>
    </location>
</feature>
<dbReference type="InterPro" id="IPR007110">
    <property type="entry name" value="Ig-like_dom"/>
</dbReference>
<feature type="domain" description="Ig-like" evidence="8">
    <location>
        <begin position="173"/>
        <end position="268"/>
    </location>
</feature>
<feature type="region of interest" description="Disordered" evidence="6">
    <location>
        <begin position="498"/>
        <end position="603"/>
    </location>
</feature>
<dbReference type="InterPro" id="IPR003599">
    <property type="entry name" value="Ig_sub"/>
</dbReference>
<dbReference type="GO" id="GO:0005911">
    <property type="term" value="C:cell-cell junction"/>
    <property type="evidence" value="ECO:0007669"/>
    <property type="project" value="TreeGrafter"/>
</dbReference>
<dbReference type="PANTHER" id="PTHR11640:SF31">
    <property type="entry name" value="IRREGULAR CHIASM C-ROUGHEST PROTEIN-RELATED"/>
    <property type="match status" value="1"/>
</dbReference>
<dbReference type="InterPro" id="IPR003598">
    <property type="entry name" value="Ig_sub2"/>
</dbReference>
<name>A0A921ZUJ2_MANSE</name>
<accession>A0A921ZUJ2</accession>
<feature type="compositionally biased region" description="Low complexity" evidence="6">
    <location>
        <begin position="530"/>
        <end position="555"/>
    </location>
</feature>
<protein>
    <recommendedName>
        <fullName evidence="8">Ig-like domain-containing protein</fullName>
    </recommendedName>
</protein>
<evidence type="ECO:0000256" key="4">
    <source>
        <dbReference type="ARBA" id="ARBA00023180"/>
    </source>
</evidence>
<proteinExistence type="predicted"/>
<keyword evidence="7" id="KW-0812">Transmembrane</keyword>
<dbReference type="AlphaFoldDB" id="A0A921ZUJ2"/>